<gene>
    <name evidence="2" type="ORF">F7O44_08525</name>
</gene>
<dbReference type="EMBL" id="WLZY01000002">
    <property type="protein sequence ID" value="NDL57112.1"/>
    <property type="molecule type" value="Genomic_DNA"/>
</dbReference>
<dbReference type="PANTHER" id="PTHR37305:SF1">
    <property type="entry name" value="MEMBRANE PROTEIN"/>
    <property type="match status" value="1"/>
</dbReference>
<dbReference type="PANTHER" id="PTHR37305">
    <property type="entry name" value="INTEGRAL MEMBRANE PROTEIN-RELATED"/>
    <property type="match status" value="1"/>
</dbReference>
<name>A0A7K3M2G7_9ACTN</name>
<evidence type="ECO:0000256" key="1">
    <source>
        <dbReference type="SAM" id="Phobius"/>
    </source>
</evidence>
<sequence length="262" mass="26717">MIASLRSELVKLRQPAYWIGLAGMAAFMVIAMVISVSGAGDEASDRGPAGVVLSADQLAEADGLARSLGNSITFIGVVALTLVAVNIGTEYGQGTIRNMLVRQPHRARLFLGKLAAILGFLAAAVVAASAVGIAVAPVLVPDDVGAVDWWSASGLLATAGGVGNIIVATWGWACLGVLLAVVLRSAPATIGVGVAYALPFEILLTVAAEDVTRWLPGQLFQALAQGGTEAVSRAAALLGAVGWVAATVVVALIIFQRRDVPD</sequence>
<dbReference type="AlphaFoldDB" id="A0A7K3M2G7"/>
<evidence type="ECO:0000313" key="2">
    <source>
        <dbReference type="EMBL" id="NDL57112.1"/>
    </source>
</evidence>
<dbReference type="GO" id="GO:0140359">
    <property type="term" value="F:ABC-type transporter activity"/>
    <property type="evidence" value="ECO:0007669"/>
    <property type="project" value="InterPro"/>
</dbReference>
<dbReference type="Pfam" id="PF12730">
    <property type="entry name" value="ABC2_membrane_4"/>
    <property type="match status" value="1"/>
</dbReference>
<dbReference type="Proteomes" id="UP000460435">
    <property type="component" value="Unassembled WGS sequence"/>
</dbReference>
<accession>A0A7K3M2G7</accession>
<feature type="transmembrane region" description="Helical" evidence="1">
    <location>
        <begin position="16"/>
        <end position="36"/>
    </location>
</feature>
<protein>
    <submittedName>
        <fullName evidence="2">ABC transporter permease subunit</fullName>
    </submittedName>
</protein>
<reference evidence="2 3" key="1">
    <citation type="submission" date="2019-11" db="EMBL/GenBank/DDBJ databases">
        <authorList>
            <person name="Li X.-J."/>
            <person name="Feng X.-M."/>
        </authorList>
    </citation>
    <scope>NUCLEOTIDE SEQUENCE [LARGE SCALE GENOMIC DNA]</scope>
    <source>
        <strain evidence="2 3">XMNu-373</strain>
    </source>
</reference>
<keyword evidence="1" id="KW-0472">Membrane</keyword>
<proteinExistence type="predicted"/>
<organism evidence="2 3">
    <name type="scientific">Phytoactinopolyspora mesophila</name>
    <dbReference type="NCBI Taxonomy" id="2650750"/>
    <lineage>
        <taxon>Bacteria</taxon>
        <taxon>Bacillati</taxon>
        <taxon>Actinomycetota</taxon>
        <taxon>Actinomycetes</taxon>
        <taxon>Jiangellales</taxon>
        <taxon>Jiangellaceae</taxon>
        <taxon>Phytoactinopolyspora</taxon>
    </lineage>
</organism>
<feature type="transmembrane region" description="Helical" evidence="1">
    <location>
        <begin position="110"/>
        <end position="135"/>
    </location>
</feature>
<feature type="transmembrane region" description="Helical" evidence="1">
    <location>
        <begin position="68"/>
        <end position="89"/>
    </location>
</feature>
<keyword evidence="1" id="KW-1133">Transmembrane helix</keyword>
<dbReference type="GO" id="GO:0005886">
    <property type="term" value="C:plasma membrane"/>
    <property type="evidence" value="ECO:0007669"/>
    <property type="project" value="UniProtKB-SubCell"/>
</dbReference>
<keyword evidence="3" id="KW-1185">Reference proteome</keyword>
<keyword evidence="1" id="KW-0812">Transmembrane</keyword>
<evidence type="ECO:0000313" key="3">
    <source>
        <dbReference type="Proteomes" id="UP000460435"/>
    </source>
</evidence>
<dbReference type="RefSeq" id="WP_162449788.1">
    <property type="nucleotide sequence ID" value="NZ_WLZY01000002.1"/>
</dbReference>
<feature type="transmembrane region" description="Helical" evidence="1">
    <location>
        <begin position="155"/>
        <end position="183"/>
    </location>
</feature>
<feature type="transmembrane region" description="Helical" evidence="1">
    <location>
        <begin position="234"/>
        <end position="255"/>
    </location>
</feature>
<comment type="caution">
    <text evidence="2">The sequence shown here is derived from an EMBL/GenBank/DDBJ whole genome shotgun (WGS) entry which is preliminary data.</text>
</comment>